<feature type="transmembrane region" description="Helical" evidence="8">
    <location>
        <begin position="64"/>
        <end position="83"/>
    </location>
</feature>
<keyword evidence="3" id="KW-0813">Transport</keyword>
<keyword evidence="6 8" id="KW-1133">Transmembrane helix</keyword>
<dbReference type="InterPro" id="IPR004776">
    <property type="entry name" value="Mem_transp_PIN-like"/>
</dbReference>
<feature type="transmembrane region" description="Helical" evidence="8">
    <location>
        <begin position="122"/>
        <end position="143"/>
    </location>
</feature>
<accession>A0A562V2R4</accession>
<comment type="caution">
    <text evidence="9">The sequence shown here is derived from an EMBL/GenBank/DDBJ whole genome shotgun (WGS) entry which is preliminary data.</text>
</comment>
<evidence type="ECO:0000256" key="8">
    <source>
        <dbReference type="SAM" id="Phobius"/>
    </source>
</evidence>
<feature type="transmembrane region" description="Helical" evidence="8">
    <location>
        <begin position="33"/>
        <end position="52"/>
    </location>
</feature>
<evidence type="ECO:0000256" key="1">
    <source>
        <dbReference type="ARBA" id="ARBA00004651"/>
    </source>
</evidence>
<comment type="subcellular location">
    <subcellularLocation>
        <location evidence="1">Cell membrane</location>
        <topology evidence="1">Multi-pass membrane protein</topology>
    </subcellularLocation>
</comment>
<proteinExistence type="inferred from homology"/>
<dbReference type="Pfam" id="PF03547">
    <property type="entry name" value="Mem_trans"/>
    <property type="match status" value="2"/>
</dbReference>
<organism evidence="9 10">
    <name type="scientific">Stackebrandtia albiflava</name>
    <dbReference type="NCBI Taxonomy" id="406432"/>
    <lineage>
        <taxon>Bacteria</taxon>
        <taxon>Bacillati</taxon>
        <taxon>Actinomycetota</taxon>
        <taxon>Actinomycetes</taxon>
        <taxon>Glycomycetales</taxon>
        <taxon>Glycomycetaceae</taxon>
        <taxon>Stackebrandtia</taxon>
    </lineage>
</organism>
<feature type="transmembrane region" description="Helical" evidence="8">
    <location>
        <begin position="164"/>
        <end position="181"/>
    </location>
</feature>
<evidence type="ECO:0000256" key="7">
    <source>
        <dbReference type="ARBA" id="ARBA00023136"/>
    </source>
</evidence>
<evidence type="ECO:0000313" key="9">
    <source>
        <dbReference type="EMBL" id="TWJ12097.1"/>
    </source>
</evidence>
<dbReference type="RefSeq" id="WP_147138944.1">
    <property type="nucleotide sequence ID" value="NZ_BAABIJ010000002.1"/>
</dbReference>
<evidence type="ECO:0000256" key="3">
    <source>
        <dbReference type="ARBA" id="ARBA00022448"/>
    </source>
</evidence>
<protein>
    <recommendedName>
        <fullName evidence="11">Auxin efflux carrier</fullName>
    </recommendedName>
</protein>
<dbReference type="PANTHER" id="PTHR36838">
    <property type="entry name" value="AUXIN EFFLUX CARRIER FAMILY PROTEIN"/>
    <property type="match status" value="1"/>
</dbReference>
<evidence type="ECO:0000256" key="6">
    <source>
        <dbReference type="ARBA" id="ARBA00022989"/>
    </source>
</evidence>
<dbReference type="GO" id="GO:0005886">
    <property type="term" value="C:plasma membrane"/>
    <property type="evidence" value="ECO:0007669"/>
    <property type="project" value="UniProtKB-SubCell"/>
</dbReference>
<reference evidence="9 10" key="1">
    <citation type="journal article" date="2013" name="Stand. Genomic Sci.">
        <title>Genomic Encyclopedia of Type Strains, Phase I: The one thousand microbial genomes (KMG-I) project.</title>
        <authorList>
            <person name="Kyrpides N.C."/>
            <person name="Woyke T."/>
            <person name="Eisen J.A."/>
            <person name="Garrity G."/>
            <person name="Lilburn T.G."/>
            <person name="Beck B.J."/>
            <person name="Whitman W.B."/>
            <person name="Hugenholtz P."/>
            <person name="Klenk H.P."/>
        </authorList>
    </citation>
    <scope>NUCLEOTIDE SEQUENCE [LARGE SCALE GENOMIC DNA]</scope>
    <source>
        <strain evidence="9 10">DSM 45044</strain>
    </source>
</reference>
<feature type="transmembrane region" description="Helical" evidence="8">
    <location>
        <begin position="284"/>
        <end position="305"/>
    </location>
</feature>
<keyword evidence="10" id="KW-1185">Reference proteome</keyword>
<dbReference type="OrthoDB" id="5405318at2"/>
<evidence type="ECO:0000256" key="2">
    <source>
        <dbReference type="ARBA" id="ARBA00010145"/>
    </source>
</evidence>
<evidence type="ECO:0000313" key="10">
    <source>
        <dbReference type="Proteomes" id="UP000321617"/>
    </source>
</evidence>
<keyword evidence="7 8" id="KW-0472">Membrane</keyword>
<keyword evidence="5 8" id="KW-0812">Transmembrane</keyword>
<comment type="similarity">
    <text evidence="2">Belongs to the auxin efflux carrier (TC 2.A.69) family.</text>
</comment>
<dbReference type="AlphaFoldDB" id="A0A562V2R4"/>
<dbReference type="PANTHER" id="PTHR36838:SF1">
    <property type="entry name" value="SLR1864 PROTEIN"/>
    <property type="match status" value="1"/>
</dbReference>
<dbReference type="Proteomes" id="UP000321617">
    <property type="component" value="Unassembled WGS sequence"/>
</dbReference>
<evidence type="ECO:0008006" key="11">
    <source>
        <dbReference type="Google" id="ProtNLM"/>
    </source>
</evidence>
<dbReference type="InterPro" id="IPR038770">
    <property type="entry name" value="Na+/solute_symporter_sf"/>
</dbReference>
<name>A0A562V2R4_9ACTN</name>
<keyword evidence="4" id="KW-1003">Cell membrane</keyword>
<feature type="transmembrane region" description="Helical" evidence="8">
    <location>
        <begin position="193"/>
        <end position="212"/>
    </location>
</feature>
<dbReference type="EMBL" id="VLLL01000006">
    <property type="protein sequence ID" value="TWJ12097.1"/>
    <property type="molecule type" value="Genomic_DNA"/>
</dbReference>
<gene>
    <name evidence="9" type="ORF">LX16_2845</name>
</gene>
<evidence type="ECO:0000256" key="4">
    <source>
        <dbReference type="ARBA" id="ARBA00022475"/>
    </source>
</evidence>
<feature type="transmembrane region" description="Helical" evidence="8">
    <location>
        <begin position="224"/>
        <end position="248"/>
    </location>
</feature>
<evidence type="ECO:0000256" key="5">
    <source>
        <dbReference type="ARBA" id="ARBA00022692"/>
    </source>
</evidence>
<dbReference type="Gene3D" id="1.20.1530.20">
    <property type="match status" value="1"/>
</dbReference>
<sequence>MLAVVTAFAPIWLIAGCGWWSRRRGILPGNAPAVLTGFAFHIAMPAVLFTTLSRARLDELPVRPLLAVGIGSVVVGAVGYLAARHLFRRGRTGGLTAAMCAGYLNSGNLGIPVAVQILDDTLLIAAILIFQTVLVTPMFLLAMDTGSGAEGGRWRLLTAPVRNPIVVASTAGLVCNATGLVPPDGVLAPLEVLGAAAVPAALFALGMSLRGTGDGEPPGHRREVLLLVALKCVGHPLAAGAAAVLLGVTGDDRFAVVLLAALPTAQVVFVYADRYRERVATVRDTIMVSSVLAMVTLGGIAALHLSA</sequence>
<dbReference type="GO" id="GO:0055085">
    <property type="term" value="P:transmembrane transport"/>
    <property type="evidence" value="ECO:0007669"/>
    <property type="project" value="InterPro"/>
</dbReference>
<feature type="transmembrane region" description="Helical" evidence="8">
    <location>
        <begin position="254"/>
        <end position="272"/>
    </location>
</feature>